<keyword evidence="1 3" id="KW-0596">Phosphopantetheine</keyword>
<comment type="caution">
    <text evidence="5">The sequence shown here is derived from an EMBL/GenBank/DDBJ whole genome shotgun (WGS) entry which is preliminary data.</text>
</comment>
<dbReference type="Proteomes" id="UP000017944">
    <property type="component" value="Unassembled WGS sequence"/>
</dbReference>
<dbReference type="InterPro" id="IPR009081">
    <property type="entry name" value="PP-bd_ACP"/>
</dbReference>
<evidence type="ECO:0000259" key="4">
    <source>
        <dbReference type="PROSITE" id="PS50075"/>
    </source>
</evidence>
<keyword evidence="3" id="KW-0275">Fatty acid biosynthesis</keyword>
<dbReference type="InterPro" id="IPR036736">
    <property type="entry name" value="ACP-like_sf"/>
</dbReference>
<proteinExistence type="inferred from homology"/>
<dbReference type="EMBL" id="AXUT01000778">
    <property type="protein sequence ID" value="ESU76022.1"/>
    <property type="molecule type" value="Genomic_DNA"/>
</dbReference>
<reference evidence="5 7" key="1">
    <citation type="submission" date="2013-10" db="EMBL/GenBank/DDBJ databases">
        <title>Draft genomes and the virulence plasmids of Sd1617 vaccine constructs: WRSd3 and WRSd5.</title>
        <authorList>
            <person name="Aksomboon Vongsawan A."/>
            <person name="Venkatesan M.M."/>
            <person name="Vaisvil B."/>
            <person name="Emel G."/>
            <person name="Kepatral V."/>
            <person name="Sethabutr O."/>
            <person name="Serichantalergs O."/>
            <person name="Mason C."/>
        </authorList>
    </citation>
    <scope>NUCLEOTIDE SEQUENCE [LARGE SCALE GENOMIC DNA]</scope>
    <source>
        <strain evidence="5 7">WRSd3</strain>
        <plasmid evidence="5">unnamed</plasmid>
    </source>
</reference>
<keyword evidence="3" id="KW-0443">Lipid metabolism</keyword>
<keyword evidence="3" id="KW-0444">Lipid biosynthesis</keyword>
<comment type="pathway">
    <text evidence="3">Lipid metabolism; fatty acid biosynthesis.</text>
</comment>
<evidence type="ECO:0000313" key="7">
    <source>
        <dbReference type="Proteomes" id="UP000017944"/>
    </source>
</evidence>
<gene>
    <name evidence="3" type="primary">acpP</name>
    <name evidence="6" type="ORF">WRSd3_00184</name>
    <name evidence="5" type="ORF">WRSd3_p00174</name>
</gene>
<name>A0A090N980_SHIDY</name>
<comment type="similarity">
    <text evidence="3">Belongs to the acyl carrier protein (ACP) family.</text>
</comment>
<dbReference type="EMBL" id="AXUT01000016">
    <property type="protein sequence ID" value="ESU82248.1"/>
    <property type="molecule type" value="Genomic_DNA"/>
</dbReference>
<evidence type="ECO:0000256" key="3">
    <source>
        <dbReference type="HAMAP-Rule" id="MF_01217"/>
    </source>
</evidence>
<evidence type="ECO:0000256" key="2">
    <source>
        <dbReference type="ARBA" id="ARBA00022553"/>
    </source>
</evidence>
<keyword evidence="3" id="KW-0963">Cytoplasm</keyword>
<dbReference type="InterPro" id="IPR003231">
    <property type="entry name" value="ACP"/>
</dbReference>
<organism evidence="5 7">
    <name type="scientific">Shigella dysenteriae WRSd3</name>
    <dbReference type="NCBI Taxonomy" id="1401327"/>
    <lineage>
        <taxon>Bacteria</taxon>
        <taxon>Pseudomonadati</taxon>
        <taxon>Pseudomonadota</taxon>
        <taxon>Gammaproteobacteria</taxon>
        <taxon>Enterobacterales</taxon>
        <taxon>Enterobacteriaceae</taxon>
        <taxon>Shigella</taxon>
    </lineage>
</organism>
<accession>A0A090N980</accession>
<dbReference type="PATRIC" id="fig|1401327.3.peg.170"/>
<dbReference type="UniPathway" id="UPA00094"/>
<evidence type="ECO:0000313" key="6">
    <source>
        <dbReference type="EMBL" id="ESU82248.1"/>
    </source>
</evidence>
<dbReference type="Gene3D" id="1.10.1200.10">
    <property type="entry name" value="ACP-like"/>
    <property type="match status" value="1"/>
</dbReference>
<dbReference type="SMR" id="A0A090N980"/>
<geneLocation type="plasmid" evidence="5">
    <name>unnamed</name>
</geneLocation>
<dbReference type="GO" id="GO:0005737">
    <property type="term" value="C:cytoplasm"/>
    <property type="evidence" value="ECO:0007669"/>
    <property type="project" value="UniProtKB-SubCell"/>
</dbReference>
<dbReference type="GO" id="GO:0000036">
    <property type="term" value="F:acyl carrier activity"/>
    <property type="evidence" value="ECO:0007669"/>
    <property type="project" value="UniProtKB-UniRule"/>
</dbReference>
<dbReference type="SUPFAM" id="SSF47336">
    <property type="entry name" value="ACP-like"/>
    <property type="match status" value="1"/>
</dbReference>
<dbReference type="RefSeq" id="WP_000588956.1">
    <property type="nucleotide sequence ID" value="NZ_AXUT01000016.1"/>
</dbReference>
<dbReference type="PROSITE" id="PS50075">
    <property type="entry name" value="CARRIER"/>
    <property type="match status" value="1"/>
</dbReference>
<comment type="function">
    <text evidence="3">Carrier of the growing fatty acid chain in fatty acid biosynthesis.</text>
</comment>
<keyword evidence="3" id="KW-0276">Fatty acid metabolism</keyword>
<dbReference type="Pfam" id="PF00550">
    <property type="entry name" value="PP-binding"/>
    <property type="match status" value="1"/>
</dbReference>
<protein>
    <recommendedName>
        <fullName evidence="3">Acyl carrier protein</fullName>
        <shortName evidence="3">ACP</shortName>
    </recommendedName>
</protein>
<feature type="modified residue" description="O-(pantetheine 4'-phosphoryl)serine" evidence="3">
    <location>
        <position position="35"/>
    </location>
</feature>
<comment type="subcellular location">
    <subcellularLocation>
        <location evidence="3">Cytoplasm</location>
    </subcellularLocation>
</comment>
<dbReference type="HAMAP" id="MF_01217">
    <property type="entry name" value="Acyl_carrier"/>
    <property type="match status" value="1"/>
</dbReference>
<evidence type="ECO:0000313" key="5">
    <source>
        <dbReference type="EMBL" id="ESU76022.1"/>
    </source>
</evidence>
<evidence type="ECO:0000256" key="1">
    <source>
        <dbReference type="ARBA" id="ARBA00022450"/>
    </source>
</evidence>
<keyword evidence="5" id="KW-0614">Plasmid</keyword>
<dbReference type="AlphaFoldDB" id="A0A090N980"/>
<feature type="domain" description="Carrier" evidence="4">
    <location>
        <begin position="1"/>
        <end position="75"/>
    </location>
</feature>
<sequence length="78" mass="8803">MIKERILSIVAFCYGIAYSKLSEETKFIEDLSADSLSLIEMLDMISFEFNLRIDESALEHIITIGDLISVVKNSTKSI</sequence>
<comment type="PTM">
    <text evidence="3">4'-phosphopantetheine is transferred from CoA to a specific serine of apo-ACP by AcpS. This modification is essential for activity because fatty acids are bound in thioester linkage to the sulfhydryl of the prosthetic group.</text>
</comment>
<keyword evidence="2 3" id="KW-0597">Phosphoprotein</keyword>